<dbReference type="EMBL" id="CAJVPI010000869">
    <property type="protein sequence ID" value="CAG8578727.1"/>
    <property type="molecule type" value="Genomic_DNA"/>
</dbReference>
<keyword evidence="1" id="KW-1133">Transmembrane helix</keyword>
<comment type="caution">
    <text evidence="2">The sequence shown here is derived from an EMBL/GenBank/DDBJ whole genome shotgun (WGS) entry which is preliminary data.</text>
</comment>
<evidence type="ECO:0000256" key="1">
    <source>
        <dbReference type="SAM" id="Phobius"/>
    </source>
</evidence>
<keyword evidence="1" id="KW-0812">Transmembrane</keyword>
<accession>A0A9N9BVP1</accession>
<dbReference type="Proteomes" id="UP000789739">
    <property type="component" value="Unassembled WGS sequence"/>
</dbReference>
<protein>
    <submittedName>
        <fullName evidence="2">10529_t:CDS:1</fullName>
    </submittedName>
</protein>
<keyword evidence="3" id="KW-1185">Reference proteome</keyword>
<feature type="transmembrane region" description="Helical" evidence="1">
    <location>
        <begin position="74"/>
        <end position="92"/>
    </location>
</feature>
<organism evidence="2 3">
    <name type="scientific">Paraglomus brasilianum</name>
    <dbReference type="NCBI Taxonomy" id="144538"/>
    <lineage>
        <taxon>Eukaryota</taxon>
        <taxon>Fungi</taxon>
        <taxon>Fungi incertae sedis</taxon>
        <taxon>Mucoromycota</taxon>
        <taxon>Glomeromycotina</taxon>
        <taxon>Glomeromycetes</taxon>
        <taxon>Paraglomerales</taxon>
        <taxon>Paraglomeraceae</taxon>
        <taxon>Paraglomus</taxon>
    </lineage>
</organism>
<dbReference type="GO" id="GO:0046933">
    <property type="term" value="F:proton-transporting ATP synthase activity, rotational mechanism"/>
    <property type="evidence" value="ECO:0007669"/>
    <property type="project" value="TreeGrafter"/>
</dbReference>
<dbReference type="InterPro" id="IPR019727">
    <property type="entry name" value="ATP_synth_F0_fsu_mt_fun"/>
</dbReference>
<name>A0A9N9BVP1_9GLOM</name>
<dbReference type="OrthoDB" id="5561579at2759"/>
<evidence type="ECO:0000313" key="2">
    <source>
        <dbReference type="EMBL" id="CAG8578727.1"/>
    </source>
</evidence>
<reference evidence="2" key="1">
    <citation type="submission" date="2021-06" db="EMBL/GenBank/DDBJ databases">
        <authorList>
            <person name="Kallberg Y."/>
            <person name="Tangrot J."/>
            <person name="Rosling A."/>
        </authorList>
    </citation>
    <scope>NUCLEOTIDE SEQUENCE</scope>
    <source>
        <strain evidence="2">BR232B</strain>
    </source>
</reference>
<dbReference type="PANTHER" id="PTHR28161:SF1">
    <property type="entry name" value="ATP SYNTHASE SUBUNIT F, MITOCHONDRIAL"/>
    <property type="match status" value="1"/>
</dbReference>
<keyword evidence="1" id="KW-0472">Membrane</keyword>
<gene>
    <name evidence="2" type="ORF">PBRASI_LOCUS6501</name>
</gene>
<proteinExistence type="predicted"/>
<dbReference type="PANTHER" id="PTHR28161">
    <property type="entry name" value="ATP SYNTHASE SUBUNIT F, MITOCHONDRIAL"/>
    <property type="match status" value="1"/>
</dbReference>
<dbReference type="AlphaFoldDB" id="A0A9N9BVP1"/>
<evidence type="ECO:0000313" key="3">
    <source>
        <dbReference type="Proteomes" id="UP000789739"/>
    </source>
</evidence>
<sequence length="106" mass="11779">MNLTQIRRFSTKSLIPPALSVKQAGTSAVQGARFAKLVDFYQKIPKGPRVDPVPTSLAGKYKAKYFETGSPAPILHVILALGLMGYTIDYNLHLSEYFHRRKEGSL</sequence>
<dbReference type="Pfam" id="PF10791">
    <property type="entry name" value="F1F0-ATPsyn_F"/>
    <property type="match status" value="1"/>
</dbReference>